<gene>
    <name evidence="1" type="ORF">BpHYR1_030413</name>
</gene>
<evidence type="ECO:0000313" key="2">
    <source>
        <dbReference type="Proteomes" id="UP000276133"/>
    </source>
</evidence>
<protein>
    <submittedName>
        <fullName evidence="1">Uncharacterized protein</fullName>
    </submittedName>
</protein>
<name>A0A3M7SMC4_BRAPC</name>
<dbReference type="AlphaFoldDB" id="A0A3M7SMC4"/>
<comment type="caution">
    <text evidence="1">The sequence shown here is derived from an EMBL/GenBank/DDBJ whole genome shotgun (WGS) entry which is preliminary data.</text>
</comment>
<reference evidence="1 2" key="1">
    <citation type="journal article" date="2018" name="Sci. Rep.">
        <title>Genomic signatures of local adaptation to the degree of environmental predictability in rotifers.</title>
        <authorList>
            <person name="Franch-Gras L."/>
            <person name="Hahn C."/>
            <person name="Garcia-Roger E.M."/>
            <person name="Carmona M.J."/>
            <person name="Serra M."/>
            <person name="Gomez A."/>
        </authorList>
    </citation>
    <scope>NUCLEOTIDE SEQUENCE [LARGE SCALE GENOMIC DNA]</scope>
    <source>
        <strain evidence="1">HYR1</strain>
    </source>
</reference>
<dbReference type="EMBL" id="REGN01001128">
    <property type="protein sequence ID" value="RNA36767.1"/>
    <property type="molecule type" value="Genomic_DNA"/>
</dbReference>
<proteinExistence type="predicted"/>
<organism evidence="1 2">
    <name type="scientific">Brachionus plicatilis</name>
    <name type="common">Marine rotifer</name>
    <name type="synonym">Brachionus muelleri</name>
    <dbReference type="NCBI Taxonomy" id="10195"/>
    <lineage>
        <taxon>Eukaryota</taxon>
        <taxon>Metazoa</taxon>
        <taxon>Spiralia</taxon>
        <taxon>Gnathifera</taxon>
        <taxon>Rotifera</taxon>
        <taxon>Eurotatoria</taxon>
        <taxon>Monogononta</taxon>
        <taxon>Pseudotrocha</taxon>
        <taxon>Ploima</taxon>
        <taxon>Brachionidae</taxon>
        <taxon>Brachionus</taxon>
    </lineage>
</organism>
<keyword evidence="2" id="KW-1185">Reference proteome</keyword>
<accession>A0A3M7SMC4</accession>
<dbReference type="Proteomes" id="UP000276133">
    <property type="component" value="Unassembled WGS sequence"/>
</dbReference>
<sequence>MKLPRPYVELAEVVFCELMITPLSVSLNKLSLSKSDMIDEPRSVMLRLSMLCEDADEMLDLGLNDFVSLLESEWLVANFSSLLKTCALVKE</sequence>
<evidence type="ECO:0000313" key="1">
    <source>
        <dbReference type="EMBL" id="RNA36767.1"/>
    </source>
</evidence>